<name>A0ABS4QHQ0_9NOCA</name>
<evidence type="ECO:0000313" key="3">
    <source>
        <dbReference type="Proteomes" id="UP001519325"/>
    </source>
</evidence>
<dbReference type="InterPro" id="IPR009003">
    <property type="entry name" value="Peptidase_S1_PA"/>
</dbReference>
<keyword evidence="1" id="KW-0732">Signal</keyword>
<proteinExistence type="predicted"/>
<sequence>MCADARVRFPLLLVTLAAVLATALCAGPGAAEQTAVLGGGSGITLGEQNACTLTTIGYDRARRLVGLTAGHCADLGMPVLAERTGEAGAVGTVALVDHGDDYAVIEFDPAKVVPVRQVSATRIDGIGEPPRPGDLVCKSGRTTGFGCGVVWDAHPWWFQNEAGSQSGDSGAPVTLGDRLVGMNVGHVRAESRAVAISDRALPVPVPDPAVATQIGMILAEIDEMGGVGAGFRPV</sequence>
<dbReference type="InterPro" id="IPR043504">
    <property type="entry name" value="Peptidase_S1_PA_chymotrypsin"/>
</dbReference>
<protein>
    <recommendedName>
        <fullName evidence="4">Serine protease</fullName>
    </recommendedName>
</protein>
<dbReference type="EMBL" id="JAGGMR010000001">
    <property type="protein sequence ID" value="MBP2191223.1"/>
    <property type="molecule type" value="Genomic_DNA"/>
</dbReference>
<accession>A0ABS4QHQ0</accession>
<reference evidence="2 3" key="1">
    <citation type="submission" date="2021-03" db="EMBL/GenBank/DDBJ databases">
        <title>Sequencing the genomes of 1000 actinobacteria strains.</title>
        <authorList>
            <person name="Klenk H.-P."/>
        </authorList>
    </citation>
    <scope>NUCLEOTIDE SEQUENCE [LARGE SCALE GENOMIC DNA]</scope>
    <source>
        <strain evidence="2 3">DSM 45516</strain>
    </source>
</reference>
<evidence type="ECO:0008006" key="4">
    <source>
        <dbReference type="Google" id="ProtNLM"/>
    </source>
</evidence>
<feature type="signal peptide" evidence="1">
    <location>
        <begin position="1"/>
        <end position="26"/>
    </location>
</feature>
<dbReference type="RefSeq" id="WP_245366057.1">
    <property type="nucleotide sequence ID" value="NZ_JAGGMR010000001.1"/>
</dbReference>
<dbReference type="Proteomes" id="UP001519325">
    <property type="component" value="Unassembled WGS sequence"/>
</dbReference>
<comment type="caution">
    <text evidence="2">The sequence shown here is derived from an EMBL/GenBank/DDBJ whole genome shotgun (WGS) entry which is preliminary data.</text>
</comment>
<feature type="chain" id="PRO_5045245716" description="Serine protease" evidence="1">
    <location>
        <begin position="27"/>
        <end position="234"/>
    </location>
</feature>
<evidence type="ECO:0000256" key="1">
    <source>
        <dbReference type="SAM" id="SignalP"/>
    </source>
</evidence>
<dbReference type="SUPFAM" id="SSF50494">
    <property type="entry name" value="Trypsin-like serine proteases"/>
    <property type="match status" value="1"/>
</dbReference>
<evidence type="ECO:0000313" key="2">
    <source>
        <dbReference type="EMBL" id="MBP2191223.1"/>
    </source>
</evidence>
<dbReference type="Gene3D" id="2.40.10.10">
    <property type="entry name" value="Trypsin-like serine proteases"/>
    <property type="match status" value="2"/>
</dbReference>
<organism evidence="2 3">
    <name type="scientific">Nocardia goodfellowii</name>
    <dbReference type="NCBI Taxonomy" id="882446"/>
    <lineage>
        <taxon>Bacteria</taxon>
        <taxon>Bacillati</taxon>
        <taxon>Actinomycetota</taxon>
        <taxon>Actinomycetes</taxon>
        <taxon>Mycobacteriales</taxon>
        <taxon>Nocardiaceae</taxon>
        <taxon>Nocardia</taxon>
    </lineage>
</organism>
<keyword evidence="3" id="KW-1185">Reference proteome</keyword>
<gene>
    <name evidence="2" type="ORF">BJ987_004124</name>
</gene>